<dbReference type="GO" id="GO:0005576">
    <property type="term" value="C:extracellular region"/>
    <property type="evidence" value="ECO:0007669"/>
    <property type="project" value="TreeGrafter"/>
</dbReference>
<feature type="compositionally biased region" description="Polar residues" evidence="3">
    <location>
        <begin position="57"/>
        <end position="66"/>
    </location>
</feature>
<dbReference type="InterPro" id="IPR050434">
    <property type="entry name" value="Glycosyl_hydrlase_28"/>
</dbReference>
<protein>
    <submittedName>
        <fullName evidence="5">Endopolygalacturonase 1</fullName>
    </submittedName>
</protein>
<keyword evidence="6" id="KW-1185">Reference proteome</keyword>
<comment type="caution">
    <text evidence="5">The sequence shown here is derived from an EMBL/GenBank/DDBJ whole genome shotgun (WGS) entry which is preliminary data.</text>
</comment>
<organism evidence="5 6">
    <name type="scientific">Neolecta irregularis (strain DAH-3)</name>
    <dbReference type="NCBI Taxonomy" id="1198029"/>
    <lineage>
        <taxon>Eukaryota</taxon>
        <taxon>Fungi</taxon>
        <taxon>Dikarya</taxon>
        <taxon>Ascomycota</taxon>
        <taxon>Taphrinomycotina</taxon>
        <taxon>Neolectales</taxon>
        <taxon>Neolectaceae</taxon>
        <taxon>Neolecta</taxon>
    </lineage>
</organism>
<dbReference type="STRING" id="1198029.A0A1U7LGJ6"/>
<dbReference type="PANTHER" id="PTHR31884:SF1">
    <property type="entry name" value="POLYGALACTURONASE"/>
    <property type="match status" value="1"/>
</dbReference>
<dbReference type="AlphaFoldDB" id="A0A1U7LGJ6"/>
<dbReference type="OrthoDB" id="1546079at2759"/>
<keyword evidence="1 4" id="KW-0732">Signal</keyword>
<proteinExistence type="predicted"/>
<gene>
    <name evidence="5" type="ORF">NEOLI_004410</name>
</gene>
<sequence length="161" mass="17240">MKFFFAFLDLFAIAHFALAASEVESACKAKQKLLARTDLTNPNLSNSPVSALAPGGTSITNGQPTNTPLPATVLKASVDDSQSRSPLSSSACKVTQWSQFAPCLSAREILISSLAVPGGKTLDFTNVKPGTHIRFEGKTTFRCKHWDGPLVRFTGNNLVID</sequence>
<dbReference type="GO" id="GO:0004650">
    <property type="term" value="F:polygalacturonase activity"/>
    <property type="evidence" value="ECO:0007669"/>
    <property type="project" value="TreeGrafter"/>
</dbReference>
<evidence type="ECO:0000256" key="3">
    <source>
        <dbReference type="SAM" id="MobiDB-lite"/>
    </source>
</evidence>
<dbReference type="GO" id="GO:0045490">
    <property type="term" value="P:pectin catabolic process"/>
    <property type="evidence" value="ECO:0007669"/>
    <property type="project" value="TreeGrafter"/>
</dbReference>
<dbReference type="InterPro" id="IPR012334">
    <property type="entry name" value="Pectin_lyas_fold"/>
</dbReference>
<keyword evidence="2" id="KW-0961">Cell wall biogenesis/degradation</keyword>
<dbReference type="Gene3D" id="2.160.20.10">
    <property type="entry name" value="Single-stranded right-handed beta-helix, Pectin lyase-like"/>
    <property type="match status" value="1"/>
</dbReference>
<dbReference type="GO" id="GO:0071555">
    <property type="term" value="P:cell wall organization"/>
    <property type="evidence" value="ECO:0007669"/>
    <property type="project" value="UniProtKB-KW"/>
</dbReference>
<dbReference type="EMBL" id="LXFE01004345">
    <property type="protein sequence ID" value="OLL21748.1"/>
    <property type="molecule type" value="Genomic_DNA"/>
</dbReference>
<evidence type="ECO:0000313" key="6">
    <source>
        <dbReference type="Proteomes" id="UP000186594"/>
    </source>
</evidence>
<feature type="region of interest" description="Disordered" evidence="3">
    <location>
        <begin position="45"/>
        <end position="66"/>
    </location>
</feature>
<name>A0A1U7LGJ6_NEOID</name>
<evidence type="ECO:0000313" key="5">
    <source>
        <dbReference type="EMBL" id="OLL21748.1"/>
    </source>
</evidence>
<evidence type="ECO:0000256" key="4">
    <source>
        <dbReference type="SAM" id="SignalP"/>
    </source>
</evidence>
<feature type="non-terminal residue" evidence="5">
    <location>
        <position position="161"/>
    </location>
</feature>
<accession>A0A1U7LGJ6</accession>
<dbReference type="Proteomes" id="UP000186594">
    <property type="component" value="Unassembled WGS sequence"/>
</dbReference>
<reference evidence="5 6" key="1">
    <citation type="submission" date="2016-04" db="EMBL/GenBank/DDBJ databases">
        <title>Evolutionary innovation and constraint leading to complex multicellularity in the Ascomycota.</title>
        <authorList>
            <person name="Cisse O."/>
            <person name="Nguyen A."/>
            <person name="Hewitt D.A."/>
            <person name="Jedd G."/>
            <person name="Stajich J.E."/>
        </authorList>
    </citation>
    <scope>NUCLEOTIDE SEQUENCE [LARGE SCALE GENOMIC DNA]</scope>
    <source>
        <strain evidence="5 6">DAH-3</strain>
    </source>
</reference>
<dbReference type="PANTHER" id="PTHR31884">
    <property type="entry name" value="POLYGALACTURONASE"/>
    <property type="match status" value="1"/>
</dbReference>
<feature type="chain" id="PRO_5010560691" evidence="4">
    <location>
        <begin position="20"/>
        <end position="161"/>
    </location>
</feature>
<feature type="signal peptide" evidence="4">
    <location>
        <begin position="1"/>
        <end position="19"/>
    </location>
</feature>
<evidence type="ECO:0000256" key="1">
    <source>
        <dbReference type="ARBA" id="ARBA00022729"/>
    </source>
</evidence>
<evidence type="ECO:0000256" key="2">
    <source>
        <dbReference type="ARBA" id="ARBA00023316"/>
    </source>
</evidence>